<feature type="compositionally biased region" description="Polar residues" evidence="8">
    <location>
        <begin position="1420"/>
        <end position="1430"/>
    </location>
</feature>
<feature type="region of interest" description="Disordered" evidence="8">
    <location>
        <begin position="1292"/>
        <end position="1430"/>
    </location>
</feature>
<protein>
    <submittedName>
        <fullName evidence="10">Zinc finger MYM-type protein 4</fullName>
    </submittedName>
</protein>
<feature type="compositionally biased region" description="Basic and acidic residues" evidence="8">
    <location>
        <begin position="1087"/>
        <end position="1100"/>
    </location>
</feature>
<feature type="compositionally biased region" description="Low complexity" evidence="8">
    <location>
        <begin position="34"/>
        <end position="44"/>
    </location>
</feature>
<feature type="domain" description="TRASH" evidence="9">
    <location>
        <begin position="398"/>
        <end position="437"/>
    </location>
</feature>
<dbReference type="PANTHER" id="PTHR45736">
    <property type="entry name" value="ZINC FINGER MYM-TYPE PROTEIN"/>
    <property type="match status" value="1"/>
</dbReference>
<feature type="region of interest" description="Disordered" evidence="8">
    <location>
        <begin position="1081"/>
        <end position="1123"/>
    </location>
</feature>
<evidence type="ECO:0000313" key="10">
    <source>
        <dbReference type="EMBL" id="TWW71702.1"/>
    </source>
</evidence>
<organism evidence="10 11">
    <name type="scientific">Takifugu flavidus</name>
    <name type="common">sansaifugu</name>
    <dbReference type="NCBI Taxonomy" id="433684"/>
    <lineage>
        <taxon>Eukaryota</taxon>
        <taxon>Metazoa</taxon>
        <taxon>Chordata</taxon>
        <taxon>Craniata</taxon>
        <taxon>Vertebrata</taxon>
        <taxon>Euteleostomi</taxon>
        <taxon>Actinopterygii</taxon>
        <taxon>Neopterygii</taxon>
        <taxon>Teleostei</taxon>
        <taxon>Neoteleostei</taxon>
        <taxon>Acanthomorphata</taxon>
        <taxon>Eupercaria</taxon>
        <taxon>Tetraodontiformes</taxon>
        <taxon>Tetradontoidea</taxon>
        <taxon>Tetraodontidae</taxon>
        <taxon>Takifugu</taxon>
    </lineage>
</organism>
<evidence type="ECO:0000256" key="5">
    <source>
        <dbReference type="ARBA" id="ARBA00022771"/>
    </source>
</evidence>
<proteinExistence type="predicted"/>
<feature type="compositionally biased region" description="Polar residues" evidence="8">
    <location>
        <begin position="160"/>
        <end position="169"/>
    </location>
</feature>
<feature type="domain" description="TRASH" evidence="9">
    <location>
        <begin position="356"/>
        <end position="392"/>
    </location>
</feature>
<keyword evidence="11" id="KW-1185">Reference proteome</keyword>
<dbReference type="InterPro" id="IPR057926">
    <property type="entry name" value="QRICH1_dom"/>
</dbReference>
<keyword evidence="5" id="KW-0863">Zinc-finger</keyword>
<feature type="domain" description="TRASH" evidence="9">
    <location>
        <begin position="560"/>
        <end position="598"/>
    </location>
</feature>
<keyword evidence="6" id="KW-0862">Zinc</keyword>
<evidence type="ECO:0000256" key="7">
    <source>
        <dbReference type="ARBA" id="ARBA00022843"/>
    </source>
</evidence>
<feature type="domain" description="TRASH" evidence="9">
    <location>
        <begin position="781"/>
        <end position="816"/>
    </location>
</feature>
<dbReference type="InterPro" id="IPR011017">
    <property type="entry name" value="TRASH_dom"/>
</dbReference>
<evidence type="ECO:0000256" key="3">
    <source>
        <dbReference type="ARBA" id="ARBA00022723"/>
    </source>
</evidence>
<keyword evidence="2" id="KW-0597">Phosphoprotein</keyword>
<dbReference type="Pfam" id="PF12012">
    <property type="entry name" value="DUF3504"/>
    <property type="match status" value="1"/>
</dbReference>
<feature type="region of interest" description="Disordered" evidence="8">
    <location>
        <begin position="666"/>
        <end position="693"/>
    </location>
</feature>
<dbReference type="SMART" id="SM00746">
    <property type="entry name" value="TRASH"/>
    <property type="match status" value="10"/>
</dbReference>
<evidence type="ECO:0000256" key="6">
    <source>
        <dbReference type="ARBA" id="ARBA00022833"/>
    </source>
</evidence>
<evidence type="ECO:0000313" key="11">
    <source>
        <dbReference type="Proteomes" id="UP000324091"/>
    </source>
</evidence>
<evidence type="ECO:0000256" key="4">
    <source>
        <dbReference type="ARBA" id="ARBA00022737"/>
    </source>
</evidence>
<feature type="domain" description="TRASH" evidence="9">
    <location>
        <begin position="869"/>
        <end position="904"/>
    </location>
</feature>
<feature type="region of interest" description="Disordered" evidence="8">
    <location>
        <begin position="28"/>
        <end position="246"/>
    </location>
</feature>
<keyword evidence="3" id="KW-0479">Metal-binding</keyword>
<feature type="compositionally biased region" description="Basic and acidic residues" evidence="8">
    <location>
        <begin position="142"/>
        <end position="151"/>
    </location>
</feature>
<keyword evidence="7" id="KW-0832">Ubl conjugation</keyword>
<dbReference type="InterPro" id="IPR010507">
    <property type="entry name" value="Znf_MYM"/>
</dbReference>
<feature type="domain" description="TRASH" evidence="9">
    <location>
        <begin position="608"/>
        <end position="644"/>
    </location>
</feature>
<feature type="compositionally biased region" description="Acidic residues" evidence="8">
    <location>
        <begin position="211"/>
        <end position="220"/>
    </location>
</feature>
<dbReference type="Proteomes" id="UP000324091">
    <property type="component" value="Chromosome 16"/>
</dbReference>
<feature type="domain" description="TRASH" evidence="9">
    <location>
        <begin position="473"/>
        <end position="508"/>
    </location>
</feature>
<dbReference type="InterPro" id="IPR051284">
    <property type="entry name" value="ZnF_MYMT-QRICH1"/>
</dbReference>
<feature type="compositionally biased region" description="Low complexity" evidence="8">
    <location>
        <begin position="1039"/>
        <end position="1048"/>
    </location>
</feature>
<feature type="compositionally biased region" description="Basic and acidic residues" evidence="8">
    <location>
        <begin position="172"/>
        <end position="187"/>
    </location>
</feature>
<feature type="compositionally biased region" description="Polar residues" evidence="8">
    <location>
        <begin position="1354"/>
        <end position="1369"/>
    </location>
</feature>
<feature type="compositionally biased region" description="Polar residues" evidence="8">
    <location>
        <begin position="1295"/>
        <end position="1305"/>
    </location>
</feature>
<feature type="region of interest" description="Disordered" evidence="8">
    <location>
        <begin position="1026"/>
        <end position="1068"/>
    </location>
</feature>
<feature type="domain" description="TRASH" evidence="9">
    <location>
        <begin position="739"/>
        <end position="775"/>
    </location>
</feature>
<feature type="domain" description="TRASH" evidence="9">
    <location>
        <begin position="515"/>
        <end position="554"/>
    </location>
</feature>
<feature type="compositionally biased region" description="Acidic residues" evidence="8">
    <location>
        <begin position="121"/>
        <end position="131"/>
    </location>
</feature>
<accession>A0A5C6NW53</accession>
<dbReference type="SUPFAM" id="SSF57716">
    <property type="entry name" value="Glucocorticoid receptor-like (DNA-binding domain)"/>
    <property type="match status" value="1"/>
</dbReference>
<feature type="domain" description="TRASH" evidence="9">
    <location>
        <begin position="828"/>
        <end position="863"/>
    </location>
</feature>
<dbReference type="PANTHER" id="PTHR45736:SF5">
    <property type="entry name" value="ZINC FINGER MYM-TYPE PROTEIN 4"/>
    <property type="match status" value="1"/>
</dbReference>
<reference evidence="10 11" key="1">
    <citation type="submission" date="2019-04" db="EMBL/GenBank/DDBJ databases">
        <title>Chromosome genome assembly for Takifugu flavidus.</title>
        <authorList>
            <person name="Xiao S."/>
        </authorList>
    </citation>
    <scope>NUCLEOTIDE SEQUENCE [LARGE SCALE GENOMIC DNA]</scope>
    <source>
        <strain evidence="10">HTHZ2018</strain>
        <tissue evidence="10">Muscle</tissue>
    </source>
</reference>
<evidence type="ECO:0000259" key="9">
    <source>
        <dbReference type="SMART" id="SM00746"/>
    </source>
</evidence>
<keyword evidence="1" id="KW-1017">Isopeptide bond</keyword>
<evidence type="ECO:0000256" key="8">
    <source>
        <dbReference type="SAM" id="MobiDB-lite"/>
    </source>
</evidence>
<sequence>MADSEEFRLRRLKHDQHLSRVFDEVMGLGPYADSSRGSVTSSKSGDQEEATGIDKSPGQVNPLQPEDESNGSRQEEKMEEGSGEVLLPHTSPPSSDQPSLFIMRANDGEGTGRRGGAAFDDAVDGMEDDEDWHFALPSGTLDDARADDANGKKRQPGLERSSNQENCFASRSRKDQEDEQEKERSSESPDTSHSSQGHSPDNSQDGGEINQAEETEDSQEGDVQRSEAAPVEESTPPLPAPISIKDEPIDEGYDAALLPQNSIKQIKEELEHQEEELRISSVYSVGGGNAFAVPPMPAALQAPPPAAIFIPSRGAVLQAMAPLTIRPQVPVQNSLPVLAPGPPRPPQPTIPGIVRCSGCLKVLLKGQTAFQRKGSTQLFCSTVCLTGHLPPANKNRTCSQCHREILQPRDMITIPAEDNSYLHFCGLFCLSVFRHNKKQPDKTPDKWTDKKPEKKPEKLPEKPVDKQSERSACSVCKISNRIEHEVNHQGRLHRLCSNACFVTWRKIRQLAMNCCEGCGLYCNSNSGSCQTLTIERTELNFCGPTCVSTYKQTCRKMVECANCHKAAIVASTLIERDQKGKIQLYCSSACVEQSRPAQHILSGAAFPCCHCKVSAVPQYHLAMVDGTIRNFCSYECVLTYRKSGHNSNSDLVNGISPCRDHSVLRQGSPANSLPPVPQDLSSTPHQGHHPNHTSVPPLVPSCTALSFPSLPGQAQAKAPADVLQKPAEGGASDLSKLTCHQCNKQFTIKPVLFSHQGRISMFCSRTCCDQYKTQRNILATCEHCKQEKVLFDTISYNQQDLMFCSENCKLLFRYELTSRNNAHPWRPCTYCSGFSLKMLHSHYGGRMEEFCKPHCMSQYTVLYYGMARCDGCRKQGYMTEKLQCLGSVRNFCNLSCMLHYCYMHFEKSRHSNGIGTEQQTPAAPVHSNHSSKMNPVIADVVSLANGSAAQPSVSADTALTGALPSANDGKNLDHASTQTDAMRVPISRRRQMKNKSVLCRPFTTDQETFCQLSETSIESSALSISAPAQLDSSSNLSRTSAEASTATSPNPPARLTGRHFLGKRESGSDCKVCCHHKRKTAAEEEQEQKKQKMEEAGRTSDEEETNGLNLDKVNGGDKENWERSEKQGNQTLYYCKTCSGEPSLCPVPCFEVYHTRLIYRTAPELETKGPAGLWSRRRTPTSSEEVTAVTKLQGGSSHGLKLSSSKNVISGALSQPSGSSAEGEEKVKVVVVPVPVPVFIPVPMNLYSQHTPVPVAMPVPVPVPMVVSPLVKDMQDAAVQFEPLSAREEKAIQVPASTAAETDQMGSDIGRSEAVAPITNESVRRAEAGPPVDTSSEGNTEMSDARANARLKESATTSEPPANSTSHQPPSSPMMDLETDFPSACTESFDQKPPAPQRGVKRPRDCFTSRKRSRRRTGLSDRSATSSPTASKVNHLYGVKAWKSWVQQRDKQQPQSESAFYFLSLLGFSFSNSLTVHHYYGLVHPVDVKEDILECNSVELSFALARFIQEVRRPNGETYSPDSIFYLCLGIQQYLFMQGRIENIFTDPLYNQFTVEITQMLRVWRPKLLPGGGVVSSRVAESHLWECKQLGAYSPIVLLNTLLFFCTKNFGYTTLEHHQRLSFTNFTRCSKACSRTGKANYLLHRSSTATPHRQETEHLRKRQTAEELEMHQNVTNPLQCPVRLYEFYLSRCPESVKKRTDVFYLQPEQNVHTHSSHWFTSQPLEGATLESMLTRILAVREVLTEVSKRRSSATTGGESLQ</sequence>
<dbReference type="Pfam" id="PF25561">
    <property type="entry name" value="QRICH1"/>
    <property type="match status" value="1"/>
</dbReference>
<feature type="compositionally biased region" description="Polar residues" evidence="8">
    <location>
        <begin position="1333"/>
        <end position="1342"/>
    </location>
</feature>
<dbReference type="GO" id="GO:0008270">
    <property type="term" value="F:zinc ion binding"/>
    <property type="evidence" value="ECO:0007669"/>
    <property type="project" value="UniProtKB-KW"/>
</dbReference>
<feature type="compositionally biased region" description="Basic and acidic residues" evidence="8">
    <location>
        <begin position="1114"/>
        <end position="1123"/>
    </location>
</feature>
<dbReference type="Pfam" id="PF06467">
    <property type="entry name" value="zf-FCS"/>
    <property type="match status" value="3"/>
</dbReference>
<dbReference type="EMBL" id="RHFK02000008">
    <property type="protein sequence ID" value="TWW71702.1"/>
    <property type="molecule type" value="Genomic_DNA"/>
</dbReference>
<feature type="compositionally biased region" description="Polar residues" evidence="8">
    <location>
        <begin position="188"/>
        <end position="205"/>
    </location>
</feature>
<evidence type="ECO:0000256" key="2">
    <source>
        <dbReference type="ARBA" id="ARBA00022553"/>
    </source>
</evidence>
<comment type="caution">
    <text evidence="10">The sequence shown here is derived from an EMBL/GenBank/DDBJ whole genome shotgun (WGS) entry which is preliminary data.</text>
</comment>
<evidence type="ECO:0000256" key="1">
    <source>
        <dbReference type="ARBA" id="ARBA00022499"/>
    </source>
</evidence>
<feature type="region of interest" description="Disordered" evidence="8">
    <location>
        <begin position="437"/>
        <end position="466"/>
    </location>
</feature>
<name>A0A5C6NW53_9TELE</name>
<keyword evidence="4" id="KW-0677">Repeat</keyword>
<feature type="compositionally biased region" description="Basic and acidic residues" evidence="8">
    <location>
        <begin position="438"/>
        <end position="466"/>
    </location>
</feature>
<dbReference type="InterPro" id="IPR021893">
    <property type="entry name" value="ZMYM2-like_C"/>
</dbReference>
<gene>
    <name evidence="10" type="ORF">D4764_16G0001990</name>
</gene>